<accession>A0A917UX92</accession>
<reference evidence="2" key="1">
    <citation type="journal article" date="2014" name="Int. J. Syst. Evol. Microbiol.">
        <title>Complete genome sequence of Corynebacterium casei LMG S-19264T (=DSM 44701T), isolated from a smear-ripened cheese.</title>
        <authorList>
            <consortium name="US DOE Joint Genome Institute (JGI-PGF)"/>
            <person name="Walter F."/>
            <person name="Albersmeier A."/>
            <person name="Kalinowski J."/>
            <person name="Ruckert C."/>
        </authorList>
    </citation>
    <scope>NUCLEOTIDE SEQUENCE</scope>
    <source>
        <strain evidence="2">JCM 30078</strain>
    </source>
</reference>
<evidence type="ECO:0000313" key="3">
    <source>
        <dbReference type="Proteomes" id="UP000635983"/>
    </source>
</evidence>
<feature type="region of interest" description="Disordered" evidence="1">
    <location>
        <begin position="94"/>
        <end position="122"/>
    </location>
</feature>
<protein>
    <submittedName>
        <fullName evidence="2">Uncharacterized protein</fullName>
    </submittedName>
</protein>
<sequence>MLNNPWSAKTFFDSGSKRASSAIDGDSIAVPVMIASAQDPSSGVMALPQIWLLKLSGSLGKTACLNALPGWSMIVMPIKVPGGICDWIVIANSESNSGTGAPLDITSSERSRTASRYDGMVT</sequence>
<proteinExistence type="predicted"/>
<name>A0A917UX92_9PSED</name>
<reference evidence="2" key="2">
    <citation type="submission" date="2020-09" db="EMBL/GenBank/DDBJ databases">
        <authorList>
            <person name="Sun Q."/>
            <person name="Ohkuma M."/>
        </authorList>
    </citation>
    <scope>NUCLEOTIDE SEQUENCE</scope>
    <source>
        <strain evidence="2">JCM 30078</strain>
    </source>
</reference>
<keyword evidence="3" id="KW-1185">Reference proteome</keyword>
<dbReference type="AlphaFoldDB" id="A0A917UX92"/>
<organism evidence="2 3">
    <name type="scientific">Pseudomonas matsuisoli</name>
    <dbReference type="NCBI Taxonomy" id="1515666"/>
    <lineage>
        <taxon>Bacteria</taxon>
        <taxon>Pseudomonadati</taxon>
        <taxon>Pseudomonadota</taxon>
        <taxon>Gammaproteobacteria</taxon>
        <taxon>Pseudomonadales</taxon>
        <taxon>Pseudomonadaceae</taxon>
        <taxon>Pseudomonas</taxon>
    </lineage>
</organism>
<gene>
    <name evidence="2" type="ORF">GCM10009304_18000</name>
</gene>
<evidence type="ECO:0000256" key="1">
    <source>
        <dbReference type="SAM" id="MobiDB-lite"/>
    </source>
</evidence>
<evidence type="ECO:0000313" key="2">
    <source>
        <dbReference type="EMBL" id="GGJ92571.1"/>
    </source>
</evidence>
<dbReference type="Proteomes" id="UP000635983">
    <property type="component" value="Unassembled WGS sequence"/>
</dbReference>
<comment type="caution">
    <text evidence="2">The sequence shown here is derived from an EMBL/GenBank/DDBJ whole genome shotgun (WGS) entry which is preliminary data.</text>
</comment>
<dbReference type="EMBL" id="BMPO01000003">
    <property type="protein sequence ID" value="GGJ92571.1"/>
    <property type="molecule type" value="Genomic_DNA"/>
</dbReference>